<evidence type="ECO:0000256" key="4">
    <source>
        <dbReference type="ARBA" id="ARBA00023125"/>
    </source>
</evidence>
<dbReference type="PANTHER" id="PTHR12532:SF6">
    <property type="entry name" value="TRANSCRIPTIONAL REGULATORY PROTEIN YEBC-RELATED"/>
    <property type="match status" value="1"/>
</dbReference>
<sequence length="256" mass="28218">MSGHSKWSTIKRKKGANDNARGKLFTKLARELQVAAREGGPDSDANVRLRLAIDKARAENMPKDRIESAIRRGAGLDKDAADIEEILYEGYAPHGIAVLLECLTDNRNRTIAEVRRCFTRANGNLSEPGSVAWQFTTKGYVAIHLQDSDGNPTELDAEEIFMEALDAGAEDVEVSDDAVEIYTERTDLAQVAKTLREAGIQPNASELIKQPNQTLSLDTRDGLSVLQLLESLEELDDVNRVHHNLELTDELVAQVA</sequence>
<evidence type="ECO:0000259" key="8">
    <source>
        <dbReference type="Pfam" id="PF20772"/>
    </source>
</evidence>
<dbReference type="NCBIfam" id="NF001030">
    <property type="entry name" value="PRK00110.1"/>
    <property type="match status" value="1"/>
</dbReference>
<dbReference type="GO" id="GO:0006355">
    <property type="term" value="P:regulation of DNA-templated transcription"/>
    <property type="evidence" value="ECO:0007669"/>
    <property type="project" value="UniProtKB-UniRule"/>
</dbReference>
<comment type="subcellular location">
    <subcellularLocation>
        <location evidence="6">Cytoplasm</location>
    </subcellularLocation>
</comment>
<evidence type="ECO:0000256" key="2">
    <source>
        <dbReference type="ARBA" id="ARBA00022490"/>
    </source>
</evidence>
<dbReference type="InterPro" id="IPR049083">
    <property type="entry name" value="TACO1_YebC_N"/>
</dbReference>
<dbReference type="FunFam" id="1.10.10.200:FF:000002">
    <property type="entry name" value="Probable transcriptional regulatory protein CLM62_37755"/>
    <property type="match status" value="1"/>
</dbReference>
<feature type="domain" description="TACO1/YebC-like second and third" evidence="7">
    <location>
        <begin position="84"/>
        <end position="245"/>
    </location>
</feature>
<name>A0A6B0YZY6_9CHLR</name>
<feature type="domain" description="TACO1/YebC-like N-terminal" evidence="8">
    <location>
        <begin position="5"/>
        <end position="75"/>
    </location>
</feature>
<dbReference type="GO" id="GO:0005829">
    <property type="term" value="C:cytosol"/>
    <property type="evidence" value="ECO:0007669"/>
    <property type="project" value="TreeGrafter"/>
</dbReference>
<dbReference type="AlphaFoldDB" id="A0A6B0YZY6"/>
<comment type="caution">
    <text evidence="9">The sequence shown here is derived from an EMBL/GenBank/DDBJ whole genome shotgun (WGS) entry which is preliminary data.</text>
</comment>
<dbReference type="NCBIfam" id="NF009044">
    <property type="entry name" value="PRK12378.1"/>
    <property type="match status" value="1"/>
</dbReference>
<dbReference type="InterPro" id="IPR048300">
    <property type="entry name" value="TACO1_YebC-like_2nd/3rd_dom"/>
</dbReference>
<evidence type="ECO:0000313" key="9">
    <source>
        <dbReference type="EMBL" id="MXY95765.1"/>
    </source>
</evidence>
<dbReference type="InterPro" id="IPR002876">
    <property type="entry name" value="Transcrip_reg_TACO1-like"/>
</dbReference>
<dbReference type="InterPro" id="IPR026564">
    <property type="entry name" value="Transcrip_reg_TACO1-like_dom3"/>
</dbReference>
<gene>
    <name evidence="9" type="ORF">F4Y42_20190</name>
</gene>
<dbReference type="GO" id="GO:0003677">
    <property type="term" value="F:DNA binding"/>
    <property type="evidence" value="ECO:0007669"/>
    <property type="project" value="UniProtKB-UniRule"/>
</dbReference>
<proteinExistence type="inferred from homology"/>
<dbReference type="NCBIfam" id="TIGR01033">
    <property type="entry name" value="YebC/PmpR family DNA-binding transcriptional regulator"/>
    <property type="match status" value="1"/>
</dbReference>
<dbReference type="Pfam" id="PF20772">
    <property type="entry name" value="TACO1_YebC_N"/>
    <property type="match status" value="1"/>
</dbReference>
<keyword evidence="2 6" id="KW-0963">Cytoplasm</keyword>
<evidence type="ECO:0000256" key="5">
    <source>
        <dbReference type="ARBA" id="ARBA00023163"/>
    </source>
</evidence>
<dbReference type="HAMAP" id="MF_00693">
    <property type="entry name" value="Transcrip_reg_TACO1"/>
    <property type="match status" value="1"/>
</dbReference>
<dbReference type="InterPro" id="IPR029072">
    <property type="entry name" value="YebC-like"/>
</dbReference>
<evidence type="ECO:0000259" key="7">
    <source>
        <dbReference type="Pfam" id="PF01709"/>
    </source>
</evidence>
<dbReference type="Gene3D" id="3.30.70.980">
    <property type="match status" value="2"/>
</dbReference>
<reference evidence="9" key="1">
    <citation type="submission" date="2019-09" db="EMBL/GenBank/DDBJ databases">
        <title>Characterisation of the sponge microbiome using genome-centric metagenomics.</title>
        <authorList>
            <person name="Engelberts J.P."/>
            <person name="Robbins S.J."/>
            <person name="De Goeij J.M."/>
            <person name="Aranda M."/>
            <person name="Bell S.C."/>
            <person name="Webster N.S."/>
        </authorList>
    </citation>
    <scope>NUCLEOTIDE SEQUENCE</scope>
    <source>
        <strain evidence="9">SB0664_bin_27</strain>
    </source>
</reference>
<dbReference type="Gene3D" id="1.10.10.200">
    <property type="match status" value="1"/>
</dbReference>
<dbReference type="EMBL" id="VXRG01000169">
    <property type="protein sequence ID" value="MXY95765.1"/>
    <property type="molecule type" value="Genomic_DNA"/>
</dbReference>
<comment type="similarity">
    <text evidence="1 6">Belongs to the TACO1 family.</text>
</comment>
<dbReference type="SUPFAM" id="SSF75625">
    <property type="entry name" value="YebC-like"/>
    <property type="match status" value="1"/>
</dbReference>
<evidence type="ECO:0000256" key="6">
    <source>
        <dbReference type="HAMAP-Rule" id="MF_00693"/>
    </source>
</evidence>
<keyword evidence="5 6" id="KW-0804">Transcription</keyword>
<evidence type="ECO:0000256" key="1">
    <source>
        <dbReference type="ARBA" id="ARBA00008724"/>
    </source>
</evidence>
<dbReference type="Pfam" id="PF01709">
    <property type="entry name" value="Transcrip_reg"/>
    <property type="match status" value="1"/>
</dbReference>
<keyword evidence="3 6" id="KW-0805">Transcription regulation</keyword>
<accession>A0A6B0YZY6</accession>
<evidence type="ECO:0000256" key="3">
    <source>
        <dbReference type="ARBA" id="ARBA00023015"/>
    </source>
</evidence>
<dbReference type="PANTHER" id="PTHR12532">
    <property type="entry name" value="TRANSLATIONAL ACTIVATOR OF CYTOCHROME C OXIDASE 1"/>
    <property type="match status" value="1"/>
</dbReference>
<organism evidence="9">
    <name type="scientific">Caldilineaceae bacterium SB0664_bin_27</name>
    <dbReference type="NCBI Taxonomy" id="2605260"/>
    <lineage>
        <taxon>Bacteria</taxon>
        <taxon>Bacillati</taxon>
        <taxon>Chloroflexota</taxon>
        <taxon>Caldilineae</taxon>
        <taxon>Caldilineales</taxon>
        <taxon>Caldilineaceae</taxon>
    </lineage>
</organism>
<protein>
    <recommendedName>
        <fullName evidence="6">Probable transcriptional regulatory protein F4Y42_20190</fullName>
    </recommendedName>
</protein>
<dbReference type="InterPro" id="IPR017856">
    <property type="entry name" value="Integrase-like_N"/>
</dbReference>
<keyword evidence="4 6" id="KW-0238">DNA-binding</keyword>